<evidence type="ECO:0000313" key="2">
    <source>
        <dbReference type="Proteomes" id="UP001059401"/>
    </source>
</evidence>
<dbReference type="RefSeq" id="WP_255806434.1">
    <property type="nucleotide sequence ID" value="NZ_CP038802.1"/>
</dbReference>
<name>A0ABY5HT92_9SPIR</name>
<keyword evidence="2" id="KW-1185">Reference proteome</keyword>
<dbReference type="Proteomes" id="UP001059401">
    <property type="component" value="Chromosome"/>
</dbReference>
<evidence type="ECO:0000313" key="1">
    <source>
        <dbReference type="EMBL" id="UTY28646.1"/>
    </source>
</evidence>
<dbReference type="Pfam" id="PF19448">
    <property type="entry name" value="DUF5986"/>
    <property type="match status" value="1"/>
</dbReference>
<dbReference type="EMBL" id="CP038802">
    <property type="protein sequence ID" value="UTY28646.1"/>
    <property type="molecule type" value="Genomic_DNA"/>
</dbReference>
<reference evidence="1" key="1">
    <citation type="submission" date="2019-04" db="EMBL/GenBank/DDBJ databases">
        <title>Whole genome sequencing of oral phylogroup 2 treponemes.</title>
        <authorList>
            <person name="Chan Y."/>
            <person name="Zeng H.H."/>
            <person name="Yu X.L."/>
            <person name="Leung W.K."/>
            <person name="Watt R.M."/>
        </authorList>
    </citation>
    <scope>NUCLEOTIDE SEQUENCE</scope>
    <source>
        <strain evidence="1">OMZ 847</strain>
    </source>
</reference>
<dbReference type="InterPro" id="IPR046028">
    <property type="entry name" value="DUF5986"/>
</dbReference>
<organism evidence="1 2">
    <name type="scientific">Treponema putidum</name>
    <dbReference type="NCBI Taxonomy" id="221027"/>
    <lineage>
        <taxon>Bacteria</taxon>
        <taxon>Pseudomonadati</taxon>
        <taxon>Spirochaetota</taxon>
        <taxon>Spirochaetia</taxon>
        <taxon>Spirochaetales</taxon>
        <taxon>Treponemataceae</taxon>
        <taxon>Treponema</taxon>
    </lineage>
</organism>
<protein>
    <submittedName>
        <fullName evidence="1">Uncharacterized protein</fullName>
    </submittedName>
</protein>
<gene>
    <name evidence="1" type="ORF">E4N76_06295</name>
</gene>
<proteinExistence type="predicted"/>
<accession>A0ABY5HT92</accession>
<sequence length="239" mass="27888">MSQIFFHNVFEALSEVAEDYQFMISQYQTVTHNARAGARWDIINTNLIKKLGNINIEAAIIKRGFWQMALLLSSEDNCIYTLMRKNRFEGIISNPAKNAPKYVQALATLNSDLGLANPELFECQKDKSKLYFILDNLCKSLNSYSIDQKPHYKIITFDTDFEFRIINFQLNILDYTCHKRREENIMNFIKPIYSNEIQQVDNNTEQMPQLKLTNKAKRRIANLNSVELKDTQQLNSKEV</sequence>